<reference evidence="5" key="2">
    <citation type="submission" date="2016-01" db="EMBL/GenBank/DDBJ databases">
        <title>Diatom-associated endosymboitic cyanobacterium lacks core nitrogen metabolism enzymes.</title>
        <authorList>
            <person name="Hilton J.A."/>
            <person name="Foster R.A."/>
            <person name="Tripp H.J."/>
            <person name="Carter B.J."/>
            <person name="Zehr J.P."/>
            <person name="Villareal T.A."/>
        </authorList>
    </citation>
    <scope>NUCLEOTIDE SEQUENCE [LARGE SCALE GENOMIC DNA]</scope>
    <source>
        <strain evidence="5">HH01</strain>
    </source>
</reference>
<dbReference type="EC" id="2.7.1.112" evidence="4"/>
<protein>
    <submittedName>
        <fullName evidence="4">Lipopolysaccharide biosynthesis</fullName>
        <ecNumber evidence="4">2.7.1.112</ecNumber>
    </submittedName>
</protein>
<proteinExistence type="predicted"/>
<keyword evidence="4" id="KW-0808">Transferase</keyword>
<keyword evidence="5" id="KW-1185">Reference proteome</keyword>
<accession>M1WZH9</accession>
<evidence type="ECO:0000256" key="1">
    <source>
        <dbReference type="SAM" id="Coils"/>
    </source>
</evidence>
<evidence type="ECO:0000256" key="2">
    <source>
        <dbReference type="SAM" id="Phobius"/>
    </source>
</evidence>
<keyword evidence="1" id="KW-0175">Coiled coil</keyword>
<comment type="caution">
    <text evidence="4">The sequence shown here is derived from an EMBL/GenBank/DDBJ whole genome shotgun (WGS) entry which is preliminary data.</text>
</comment>
<organism evidence="4 5">
    <name type="scientific">Richelia intracellularis HH01</name>
    <dbReference type="NCBI Taxonomy" id="1165094"/>
    <lineage>
        <taxon>Bacteria</taxon>
        <taxon>Bacillati</taxon>
        <taxon>Cyanobacteriota</taxon>
        <taxon>Cyanophyceae</taxon>
        <taxon>Nostocales</taxon>
        <taxon>Nostocaceae</taxon>
        <taxon>Richelia</taxon>
    </lineage>
</organism>
<dbReference type="Pfam" id="PF13807">
    <property type="entry name" value="GNVR"/>
    <property type="match status" value="1"/>
</dbReference>
<keyword evidence="2" id="KW-1133">Transmembrane helix</keyword>
<dbReference type="InterPro" id="IPR032807">
    <property type="entry name" value="GNVR"/>
</dbReference>
<dbReference type="STRING" id="1165094.RINTHH_14470"/>
<dbReference type="GO" id="GO:0016740">
    <property type="term" value="F:transferase activity"/>
    <property type="evidence" value="ECO:0007669"/>
    <property type="project" value="UniProtKB-KW"/>
</dbReference>
<reference evidence="4 5" key="1">
    <citation type="submission" date="2012-05" db="EMBL/GenBank/DDBJ databases">
        <authorList>
            <person name="Hilton J."/>
        </authorList>
    </citation>
    <scope>NUCLEOTIDE SEQUENCE [LARGE SCALE GENOMIC DNA]</scope>
    <source>
        <strain evidence="4 5">HH01</strain>
    </source>
</reference>
<evidence type="ECO:0000313" key="4">
    <source>
        <dbReference type="EMBL" id="CCH67602.1"/>
    </source>
</evidence>
<keyword evidence="2" id="KW-0472">Membrane</keyword>
<evidence type="ECO:0000259" key="3">
    <source>
        <dbReference type="Pfam" id="PF13807"/>
    </source>
</evidence>
<dbReference type="Proteomes" id="UP000053051">
    <property type="component" value="Unassembled WGS sequence"/>
</dbReference>
<feature type="transmembrane region" description="Helical" evidence="2">
    <location>
        <begin position="54"/>
        <end position="71"/>
    </location>
</feature>
<dbReference type="AlphaFoldDB" id="M1WZH9"/>
<name>M1WZH9_9NOST</name>
<dbReference type="EMBL" id="CAIY01000049">
    <property type="protein sequence ID" value="CCH67602.1"/>
    <property type="molecule type" value="Genomic_DNA"/>
</dbReference>
<evidence type="ECO:0000313" key="5">
    <source>
        <dbReference type="Proteomes" id="UP000053051"/>
    </source>
</evidence>
<feature type="coiled-coil region" evidence="1">
    <location>
        <begin position="1"/>
        <end position="28"/>
    </location>
</feature>
<feature type="domain" description="Tyrosine-protein kinase G-rich" evidence="3">
    <location>
        <begin position="17"/>
        <end position="72"/>
    </location>
</feature>
<gene>
    <name evidence="4" type="ORF">RINTHH_14470</name>
</gene>
<keyword evidence="2" id="KW-0812">Transmembrane</keyword>
<sequence>MTQLIRKREEVAESLKTLQRKLEEAHIAEAQKLENLRVIEKAKPTLLPISPRPTVVLLLATICGVVLGMGVHR</sequence>